<accession>A0A0E9ST98</accession>
<organism evidence="1">
    <name type="scientific">Anguilla anguilla</name>
    <name type="common">European freshwater eel</name>
    <name type="synonym">Muraena anguilla</name>
    <dbReference type="NCBI Taxonomy" id="7936"/>
    <lineage>
        <taxon>Eukaryota</taxon>
        <taxon>Metazoa</taxon>
        <taxon>Chordata</taxon>
        <taxon>Craniata</taxon>
        <taxon>Vertebrata</taxon>
        <taxon>Euteleostomi</taxon>
        <taxon>Actinopterygii</taxon>
        <taxon>Neopterygii</taxon>
        <taxon>Teleostei</taxon>
        <taxon>Anguilliformes</taxon>
        <taxon>Anguillidae</taxon>
        <taxon>Anguilla</taxon>
    </lineage>
</organism>
<dbReference type="EMBL" id="GBXM01064100">
    <property type="protein sequence ID" value="JAH44477.1"/>
    <property type="molecule type" value="Transcribed_RNA"/>
</dbReference>
<dbReference type="AlphaFoldDB" id="A0A0E9ST98"/>
<sequence length="44" mass="5113">MFIIWNQQGSFPFYHWLKNGLIMLVGNVLSCLIEGKRILHIPAN</sequence>
<proteinExistence type="predicted"/>
<name>A0A0E9ST98_ANGAN</name>
<reference evidence="1" key="2">
    <citation type="journal article" date="2015" name="Fish Shellfish Immunol.">
        <title>Early steps in the European eel (Anguilla anguilla)-Vibrio vulnificus interaction in the gills: Role of the RtxA13 toxin.</title>
        <authorList>
            <person name="Callol A."/>
            <person name="Pajuelo D."/>
            <person name="Ebbesson L."/>
            <person name="Teles M."/>
            <person name="MacKenzie S."/>
            <person name="Amaro C."/>
        </authorList>
    </citation>
    <scope>NUCLEOTIDE SEQUENCE</scope>
</reference>
<protein>
    <submittedName>
        <fullName evidence="1">Uncharacterized protein</fullName>
    </submittedName>
</protein>
<reference evidence="1" key="1">
    <citation type="submission" date="2014-11" db="EMBL/GenBank/DDBJ databases">
        <authorList>
            <person name="Amaro Gonzalez C."/>
        </authorList>
    </citation>
    <scope>NUCLEOTIDE SEQUENCE</scope>
</reference>
<evidence type="ECO:0000313" key="1">
    <source>
        <dbReference type="EMBL" id="JAH44477.1"/>
    </source>
</evidence>